<proteinExistence type="inferred from homology"/>
<reference evidence="5 6" key="1">
    <citation type="journal article" date="2013" name="Curr. Biol.">
        <title>The Genome of the Foraminiferan Reticulomyxa filosa.</title>
        <authorList>
            <person name="Glockner G."/>
            <person name="Hulsmann N."/>
            <person name="Schleicher M."/>
            <person name="Noegel A.A."/>
            <person name="Eichinger L."/>
            <person name="Gallinger C."/>
            <person name="Pawlowski J."/>
            <person name="Sierra R."/>
            <person name="Euteneuer U."/>
            <person name="Pillet L."/>
            <person name="Moustafa A."/>
            <person name="Platzer M."/>
            <person name="Groth M."/>
            <person name="Szafranski K."/>
            <person name="Schliwa M."/>
        </authorList>
    </citation>
    <scope>NUCLEOTIDE SEQUENCE [LARGE SCALE GENOMIC DNA]</scope>
</reference>
<comment type="similarity">
    <text evidence="1">Belongs to the Glu/Leu/Phe/Val dehydrogenases family.</text>
</comment>
<gene>
    <name evidence="5" type="ORF">RFI_00365</name>
</gene>
<evidence type="ECO:0000313" key="6">
    <source>
        <dbReference type="Proteomes" id="UP000023152"/>
    </source>
</evidence>
<dbReference type="PANTHER" id="PTHR11606:SF13">
    <property type="entry name" value="GLUTAMATE DEHYDROGENASE 1, MITOCHONDRIAL"/>
    <property type="match status" value="1"/>
</dbReference>
<dbReference type="AlphaFoldDB" id="X6PG79"/>
<dbReference type="GO" id="GO:0006538">
    <property type="term" value="P:L-glutamate catabolic process"/>
    <property type="evidence" value="ECO:0007669"/>
    <property type="project" value="TreeGrafter"/>
</dbReference>
<sequence length="195" mass="21986">MMWTSISTSKALIKNAYGSSSCVGPSLRAFPTMCSKTLNAQLCGIQKRSLTESTAPHGEGKQFLNDTRKFFDTAAAMCTISPGVLGILQECRTVFRFAFPFRVKKKKKKRRRRRNKTNQIKKKQKKKGESGNLHSVYAYRAQHSHHRLPTKGGIRVSTEVDLQEIMALAMLMTWKCACLDIPFGGITNVNTIFFF</sequence>
<dbReference type="GO" id="GO:0004352">
    <property type="term" value="F:glutamate dehydrogenase (NAD+) activity"/>
    <property type="evidence" value="ECO:0007669"/>
    <property type="project" value="TreeGrafter"/>
</dbReference>
<dbReference type="OrthoDB" id="6718861at2759"/>
<dbReference type="EMBL" id="ASPP01000380">
    <property type="protein sequence ID" value="ETO36697.1"/>
    <property type="molecule type" value="Genomic_DNA"/>
</dbReference>
<dbReference type="Proteomes" id="UP000023152">
    <property type="component" value="Unassembled WGS sequence"/>
</dbReference>
<accession>X6PG79</accession>
<dbReference type="PANTHER" id="PTHR11606">
    <property type="entry name" value="GLUTAMATE DEHYDROGENASE"/>
    <property type="match status" value="1"/>
</dbReference>
<dbReference type="GO" id="GO:0005739">
    <property type="term" value="C:mitochondrion"/>
    <property type="evidence" value="ECO:0007669"/>
    <property type="project" value="TreeGrafter"/>
</dbReference>
<keyword evidence="2" id="KW-0560">Oxidoreductase</keyword>
<evidence type="ECO:0000259" key="4">
    <source>
        <dbReference type="Pfam" id="PF02812"/>
    </source>
</evidence>
<dbReference type="Gene3D" id="3.40.50.10860">
    <property type="entry name" value="Leucine Dehydrogenase, chain A, domain 1"/>
    <property type="match status" value="1"/>
</dbReference>
<evidence type="ECO:0000256" key="1">
    <source>
        <dbReference type="ARBA" id="ARBA00006382"/>
    </source>
</evidence>
<dbReference type="InterPro" id="IPR046346">
    <property type="entry name" value="Aminoacid_DH-like_N_sf"/>
</dbReference>
<evidence type="ECO:0000313" key="5">
    <source>
        <dbReference type="EMBL" id="ETO36697.1"/>
    </source>
</evidence>
<evidence type="ECO:0000256" key="3">
    <source>
        <dbReference type="SAM" id="MobiDB-lite"/>
    </source>
</evidence>
<name>X6PG79_RETFI</name>
<organism evidence="5 6">
    <name type="scientific">Reticulomyxa filosa</name>
    <dbReference type="NCBI Taxonomy" id="46433"/>
    <lineage>
        <taxon>Eukaryota</taxon>
        <taxon>Sar</taxon>
        <taxon>Rhizaria</taxon>
        <taxon>Retaria</taxon>
        <taxon>Foraminifera</taxon>
        <taxon>Monothalamids</taxon>
        <taxon>Reticulomyxidae</taxon>
        <taxon>Reticulomyxa</taxon>
    </lineage>
</organism>
<dbReference type="InterPro" id="IPR006097">
    <property type="entry name" value="Glu/Leu/Phe/Val/Trp_DH_dimer"/>
</dbReference>
<dbReference type="Pfam" id="PF02812">
    <property type="entry name" value="ELFV_dehydrog_N"/>
    <property type="match status" value="1"/>
</dbReference>
<dbReference type="SUPFAM" id="SSF53223">
    <property type="entry name" value="Aminoacid dehydrogenase-like, N-terminal domain"/>
    <property type="match status" value="1"/>
</dbReference>
<protein>
    <submittedName>
        <fullName evidence="5">NAD-dependent glutamate dehydrogenase</fullName>
    </submittedName>
</protein>
<feature type="compositionally biased region" description="Basic residues" evidence="3">
    <location>
        <begin position="105"/>
        <end position="126"/>
    </location>
</feature>
<comment type="caution">
    <text evidence="5">The sequence shown here is derived from an EMBL/GenBank/DDBJ whole genome shotgun (WGS) entry which is preliminary data.</text>
</comment>
<feature type="region of interest" description="Disordered" evidence="3">
    <location>
        <begin position="105"/>
        <end position="129"/>
    </location>
</feature>
<keyword evidence="6" id="KW-1185">Reference proteome</keyword>
<feature type="domain" description="Glutamate/phenylalanine/leucine/valine/L-tryptophan dehydrogenase dimerisation" evidence="4">
    <location>
        <begin position="125"/>
        <end position="185"/>
    </location>
</feature>
<evidence type="ECO:0000256" key="2">
    <source>
        <dbReference type="ARBA" id="ARBA00023002"/>
    </source>
</evidence>